<gene>
    <name evidence="13" type="ORF">IAC35_05750</name>
</gene>
<evidence type="ECO:0000313" key="14">
    <source>
        <dbReference type="Proteomes" id="UP000886881"/>
    </source>
</evidence>
<dbReference type="InterPro" id="IPR018247">
    <property type="entry name" value="EF_Hand_1_Ca_BS"/>
</dbReference>
<reference evidence="13" key="2">
    <citation type="journal article" date="2021" name="PeerJ">
        <title>Extensive microbial diversity within the chicken gut microbiome revealed by metagenomics and culture.</title>
        <authorList>
            <person name="Gilroy R."/>
            <person name="Ravi A."/>
            <person name="Getino M."/>
            <person name="Pursley I."/>
            <person name="Horton D.L."/>
            <person name="Alikhan N.F."/>
            <person name="Baker D."/>
            <person name="Gharbi K."/>
            <person name="Hall N."/>
            <person name="Watson M."/>
            <person name="Adriaenssens E.M."/>
            <person name="Foster-Nyarko E."/>
            <person name="Jarju S."/>
            <person name="Secka A."/>
            <person name="Antonio M."/>
            <person name="Oren A."/>
            <person name="Chaudhuri R.R."/>
            <person name="La Ragione R."/>
            <person name="Hildebrand F."/>
            <person name="Pallen M.J."/>
        </authorList>
    </citation>
    <scope>NUCLEOTIDE SEQUENCE</scope>
    <source>
        <strain evidence="13">ChiHecec2B26-709</strain>
    </source>
</reference>
<dbReference type="Gene3D" id="2.60.40.1120">
    <property type="entry name" value="Carboxypeptidase-like, regulatory domain"/>
    <property type="match status" value="1"/>
</dbReference>
<evidence type="ECO:0000256" key="4">
    <source>
        <dbReference type="ARBA" id="ARBA00022692"/>
    </source>
</evidence>
<keyword evidence="6 8" id="KW-0472">Membrane</keyword>
<dbReference type="Pfam" id="PF07715">
    <property type="entry name" value="Plug"/>
    <property type="match status" value="1"/>
</dbReference>
<dbReference type="PROSITE" id="PS52016">
    <property type="entry name" value="TONB_DEPENDENT_REC_3"/>
    <property type="match status" value="1"/>
</dbReference>
<reference evidence="13" key="1">
    <citation type="submission" date="2020-10" db="EMBL/GenBank/DDBJ databases">
        <authorList>
            <person name="Gilroy R."/>
        </authorList>
    </citation>
    <scope>NUCLEOTIDE SEQUENCE</scope>
    <source>
        <strain evidence="13">ChiHecec2B26-709</strain>
    </source>
</reference>
<dbReference type="EMBL" id="DVLC01000107">
    <property type="protein sequence ID" value="HIT47341.1"/>
    <property type="molecule type" value="Genomic_DNA"/>
</dbReference>
<evidence type="ECO:0000256" key="2">
    <source>
        <dbReference type="ARBA" id="ARBA00022448"/>
    </source>
</evidence>
<dbReference type="InterPro" id="IPR039426">
    <property type="entry name" value="TonB-dep_rcpt-like"/>
</dbReference>
<evidence type="ECO:0000256" key="1">
    <source>
        <dbReference type="ARBA" id="ARBA00004571"/>
    </source>
</evidence>
<evidence type="ECO:0000256" key="10">
    <source>
        <dbReference type="SAM" id="SignalP"/>
    </source>
</evidence>
<evidence type="ECO:0000256" key="7">
    <source>
        <dbReference type="ARBA" id="ARBA00023237"/>
    </source>
</evidence>
<evidence type="ECO:0000256" key="3">
    <source>
        <dbReference type="ARBA" id="ARBA00022452"/>
    </source>
</evidence>
<sequence>MSHIIGKCMVLMCLLVCATPPLRAQNEHISGTVVDASGLPVIGAGVVVDGTTNGVITTIDGTFTMDVPSGATLVVSCMGYETQRISVTAGQTVYNITLADDSTLLEEAVAIGYGNLPKRSVTTAVSSMKSDNLEKMPVGTLGEGLYGQLPGLYIVQSSGQPGADVSMRIRGSGSLTASSDPLFVIDGFPTNDASLFSNLAAEDIESISVLKDAASAAIYGSRAGNGVILVTTKKSQRGRPTISVNIQGGFQQPQRYIDVLNAEEFALMVKDARAAAGMPELAILDDPSQWNVTDWQRDVYFRTAPYQRYNVAVRGSNDRVRYSVSGQYQSQDGIVQNSFHRRIGAKSDLEIDVNDYITIGMSVAPTYTKQRVQTTSGGNTSVTAGTITEAVTYPPIYGPYVDNGDYFQIQQHTSGTDFNSELTNPLSKLLEINNDYEIFKTLSRAFLRVTPIEGLVLNTEFNFTTTSQRHEYYRSSASPGSSRLGNKSTPNLAAIDAYRQAGFNYNWYWSSTATYSREFGKHAIVALLGYDVAYNSGYSVQQDDRTDASYPIAYGNDSIRNVNGAYIWTGSSSFTEYAFDALFARLNYDYAGKYIASASIRRDRSSKFGPDNRAGLFWSVSGAWNLAEENFMKHVEWLNVAKLRASYGVTGNDNIGNNYVWTSTMDTVNYIFGQGSNVAAVTGYYPGGYSNRALGWETNRQVDVGVDIGLFNKLSIAVDWYNRVSDVVLSANIPNLNGKSGSVTMNAGTIRNRGLEIQISSPVIDNEDFGWMSTFNIAFNRNKLLSLATGNDYYGSVNGMIRNYVGRPLGDMYLYVNDGVFIDEEDVANSPKYNGIGTPGDLKFKDTNDDGVVDLDDMVYIGNNMPKFNAGWVNTFRYKNWDLSITLDGQYGGLIYWGFGYGAGLNRHMENSFAIYARDRWRSPEQPGDGIAQRAGGNVTLALLSQTRYLFKSDYLKIRNVTLGYTIPSHICKKIGLQGLRVNFSGQNLFSFDEYPGYSVEAGGMGGTSGGSDGGNYPAVRTLTLGLNLTF</sequence>
<comment type="similarity">
    <text evidence="8 9">Belongs to the TonB-dependent receptor family.</text>
</comment>
<keyword evidence="3 8" id="KW-1134">Transmembrane beta strand</keyword>
<evidence type="ECO:0000256" key="8">
    <source>
        <dbReference type="PROSITE-ProRule" id="PRU01360"/>
    </source>
</evidence>
<dbReference type="NCBIfam" id="TIGR04056">
    <property type="entry name" value="OMP_RagA_SusC"/>
    <property type="match status" value="1"/>
</dbReference>
<evidence type="ECO:0000256" key="9">
    <source>
        <dbReference type="RuleBase" id="RU003357"/>
    </source>
</evidence>
<evidence type="ECO:0000256" key="5">
    <source>
        <dbReference type="ARBA" id="ARBA00023077"/>
    </source>
</evidence>
<dbReference type="InterPro" id="IPR037066">
    <property type="entry name" value="Plug_dom_sf"/>
</dbReference>
<organism evidence="13 14">
    <name type="scientific">Candidatus Cryptobacteroides merdipullorum</name>
    <dbReference type="NCBI Taxonomy" id="2840771"/>
    <lineage>
        <taxon>Bacteria</taxon>
        <taxon>Pseudomonadati</taxon>
        <taxon>Bacteroidota</taxon>
        <taxon>Bacteroidia</taxon>
        <taxon>Bacteroidales</taxon>
        <taxon>Candidatus Cryptobacteroides</taxon>
    </lineage>
</organism>
<comment type="subcellular location">
    <subcellularLocation>
        <location evidence="1 8">Cell outer membrane</location>
        <topology evidence="1 8">Multi-pass membrane protein</topology>
    </subcellularLocation>
</comment>
<comment type="caution">
    <text evidence="13">The sequence shown here is derived from an EMBL/GenBank/DDBJ whole genome shotgun (WGS) entry which is preliminary data.</text>
</comment>
<dbReference type="NCBIfam" id="TIGR04057">
    <property type="entry name" value="SusC_RagA_signa"/>
    <property type="match status" value="1"/>
</dbReference>
<dbReference type="InterPro" id="IPR023997">
    <property type="entry name" value="TonB-dep_OMP_SusC/RagA_CS"/>
</dbReference>
<dbReference type="GO" id="GO:0009279">
    <property type="term" value="C:cell outer membrane"/>
    <property type="evidence" value="ECO:0007669"/>
    <property type="project" value="UniProtKB-SubCell"/>
</dbReference>
<keyword evidence="4 8" id="KW-0812">Transmembrane</keyword>
<dbReference type="Gene3D" id="2.170.130.10">
    <property type="entry name" value="TonB-dependent receptor, plug domain"/>
    <property type="match status" value="1"/>
</dbReference>
<feature type="domain" description="TonB-dependent receptor plug" evidence="12">
    <location>
        <begin position="117"/>
        <end position="227"/>
    </location>
</feature>
<proteinExistence type="inferred from homology"/>
<dbReference type="Gene3D" id="2.40.170.20">
    <property type="entry name" value="TonB-dependent receptor, beta-barrel domain"/>
    <property type="match status" value="1"/>
</dbReference>
<dbReference type="InterPro" id="IPR023996">
    <property type="entry name" value="TonB-dep_OMP_SusC/RagA"/>
</dbReference>
<feature type="chain" id="PRO_5038515058" evidence="10">
    <location>
        <begin position="25"/>
        <end position="1031"/>
    </location>
</feature>
<keyword evidence="10" id="KW-0732">Signal</keyword>
<dbReference type="SUPFAM" id="SSF49464">
    <property type="entry name" value="Carboxypeptidase regulatory domain-like"/>
    <property type="match status" value="1"/>
</dbReference>
<dbReference type="InterPro" id="IPR000531">
    <property type="entry name" value="Beta-barrel_TonB"/>
</dbReference>
<keyword evidence="2 8" id="KW-0813">Transport</keyword>
<evidence type="ECO:0000259" key="11">
    <source>
        <dbReference type="Pfam" id="PF00593"/>
    </source>
</evidence>
<dbReference type="Pfam" id="PF00593">
    <property type="entry name" value="TonB_dep_Rec_b-barrel"/>
    <property type="match status" value="1"/>
</dbReference>
<feature type="domain" description="TonB-dependent receptor-like beta-barrel" evidence="11">
    <location>
        <begin position="462"/>
        <end position="989"/>
    </location>
</feature>
<evidence type="ECO:0000259" key="12">
    <source>
        <dbReference type="Pfam" id="PF07715"/>
    </source>
</evidence>
<dbReference type="PROSITE" id="PS00018">
    <property type="entry name" value="EF_HAND_1"/>
    <property type="match status" value="1"/>
</dbReference>
<dbReference type="AlphaFoldDB" id="A0A9D1GND1"/>
<dbReference type="SUPFAM" id="SSF56935">
    <property type="entry name" value="Porins"/>
    <property type="match status" value="1"/>
</dbReference>
<protein>
    <submittedName>
        <fullName evidence="13">TonB-dependent receptor</fullName>
    </submittedName>
</protein>
<dbReference type="InterPro" id="IPR036942">
    <property type="entry name" value="Beta-barrel_TonB_sf"/>
</dbReference>
<feature type="signal peptide" evidence="10">
    <location>
        <begin position="1"/>
        <end position="24"/>
    </location>
</feature>
<evidence type="ECO:0000256" key="6">
    <source>
        <dbReference type="ARBA" id="ARBA00023136"/>
    </source>
</evidence>
<dbReference type="InterPro" id="IPR008969">
    <property type="entry name" value="CarboxyPept-like_regulatory"/>
</dbReference>
<keyword evidence="7 8" id="KW-0998">Cell outer membrane</keyword>
<dbReference type="Pfam" id="PF13715">
    <property type="entry name" value="CarbopepD_reg_2"/>
    <property type="match status" value="1"/>
</dbReference>
<keyword evidence="5 9" id="KW-0798">TonB box</keyword>
<accession>A0A9D1GND1</accession>
<dbReference type="InterPro" id="IPR012910">
    <property type="entry name" value="Plug_dom"/>
</dbReference>
<dbReference type="Proteomes" id="UP000886881">
    <property type="component" value="Unassembled WGS sequence"/>
</dbReference>
<keyword evidence="13" id="KW-0675">Receptor</keyword>
<name>A0A9D1GND1_9BACT</name>
<evidence type="ECO:0000313" key="13">
    <source>
        <dbReference type="EMBL" id="HIT47341.1"/>
    </source>
</evidence>